<dbReference type="PANTHER" id="PTHR46038:SF13">
    <property type="entry name" value="GLYCOSYLTRANSFERASE"/>
    <property type="match status" value="1"/>
</dbReference>
<evidence type="ECO:0000256" key="1">
    <source>
        <dbReference type="SAM" id="MobiDB-lite"/>
    </source>
</evidence>
<evidence type="ECO:0000256" key="2">
    <source>
        <dbReference type="SAM" id="Phobius"/>
    </source>
</evidence>
<dbReference type="Pfam" id="PF03407">
    <property type="entry name" value="Nucleotid_trans"/>
    <property type="match status" value="1"/>
</dbReference>
<gene>
    <name evidence="4" type="ORF">L3X38_030024</name>
</gene>
<name>A0AAD4VTR6_PRUDU</name>
<accession>A0AAD4VTR6</accession>
<comment type="caution">
    <text evidence="4">The sequence shown here is derived from an EMBL/GenBank/DDBJ whole genome shotgun (WGS) entry which is preliminary data.</text>
</comment>
<dbReference type="PANTHER" id="PTHR46038">
    <property type="entry name" value="EXPRESSED PROTEIN-RELATED"/>
    <property type="match status" value="1"/>
</dbReference>
<evidence type="ECO:0000259" key="3">
    <source>
        <dbReference type="Pfam" id="PF03407"/>
    </source>
</evidence>
<evidence type="ECO:0000313" key="4">
    <source>
        <dbReference type="EMBL" id="KAI5330626.1"/>
    </source>
</evidence>
<reference evidence="4 5" key="1">
    <citation type="journal article" date="2022" name="G3 (Bethesda)">
        <title>Whole-genome sequence and methylome profiling of the almond [Prunus dulcis (Mill.) D.A. Webb] cultivar 'Nonpareil'.</title>
        <authorList>
            <person name="D'Amico-Willman K.M."/>
            <person name="Ouma W.Z."/>
            <person name="Meulia T."/>
            <person name="Sideli G.M."/>
            <person name="Gradziel T.M."/>
            <person name="Fresnedo-Ramirez J."/>
        </authorList>
    </citation>
    <scope>NUCLEOTIDE SEQUENCE [LARGE SCALE GENOMIC DNA]</scope>
    <source>
        <strain evidence="4">Clone GOH B32 T37-40</strain>
    </source>
</reference>
<keyword evidence="5" id="KW-1185">Reference proteome</keyword>
<keyword evidence="2" id="KW-0812">Transmembrane</keyword>
<dbReference type="AlphaFoldDB" id="A0AAD4VTR6"/>
<evidence type="ECO:0000313" key="5">
    <source>
        <dbReference type="Proteomes" id="UP001054821"/>
    </source>
</evidence>
<feature type="transmembrane region" description="Helical" evidence="2">
    <location>
        <begin position="384"/>
        <end position="406"/>
    </location>
</feature>
<protein>
    <recommendedName>
        <fullName evidence="3">Nucleotide-diphospho-sugar transferase domain-containing protein</fullName>
    </recommendedName>
</protein>
<keyword evidence="2" id="KW-0472">Membrane</keyword>
<feature type="region of interest" description="Disordered" evidence="1">
    <location>
        <begin position="1"/>
        <end position="23"/>
    </location>
</feature>
<dbReference type="EMBL" id="JAJFAZ020000005">
    <property type="protein sequence ID" value="KAI5330626.1"/>
    <property type="molecule type" value="Genomic_DNA"/>
</dbReference>
<feature type="domain" description="Nucleotide-diphospho-sugar transferase" evidence="3">
    <location>
        <begin position="157"/>
        <end position="331"/>
    </location>
</feature>
<proteinExistence type="predicted"/>
<dbReference type="InterPro" id="IPR005069">
    <property type="entry name" value="Nucl-diP-sugar_transferase"/>
</dbReference>
<organism evidence="4 5">
    <name type="scientific">Prunus dulcis</name>
    <name type="common">Almond</name>
    <name type="synonym">Amygdalus dulcis</name>
    <dbReference type="NCBI Taxonomy" id="3755"/>
    <lineage>
        <taxon>Eukaryota</taxon>
        <taxon>Viridiplantae</taxon>
        <taxon>Streptophyta</taxon>
        <taxon>Embryophyta</taxon>
        <taxon>Tracheophyta</taxon>
        <taxon>Spermatophyta</taxon>
        <taxon>Magnoliopsida</taxon>
        <taxon>eudicotyledons</taxon>
        <taxon>Gunneridae</taxon>
        <taxon>Pentapetalae</taxon>
        <taxon>rosids</taxon>
        <taxon>fabids</taxon>
        <taxon>Rosales</taxon>
        <taxon>Rosaceae</taxon>
        <taxon>Amygdaloideae</taxon>
        <taxon>Amygdaleae</taxon>
        <taxon>Prunus</taxon>
    </lineage>
</organism>
<feature type="transmembrane region" description="Helical" evidence="2">
    <location>
        <begin position="64"/>
        <end position="82"/>
    </location>
</feature>
<sequence length="422" mass="48894">MNKSPVGGEGGGGVFHDPEVDGNGKANTIINNITSSIDQNMKPIISSGGIGSGSGLVTKKKMNIVRMTLLFVGMTVACFIFYNSVFPSRFLPISLYDYTGTTYSQGNEHLLDAVLKNASMKDRTILVTTLNDAWAEPNSIFDLFLESFHIGSNTKWLLNHLVVICLDQKAYARCLALHPHCYELYTQGANFTSEASFMSSDYLQMMWRRIQFMSKLLERGYNFVFTDTDIMWLRNPFPRFYPDADFQIACDFFKGDSYSIRNLPNGGFTYVKSNKRTIWFYKFWYFSRKAYPKMHDQDVLNKIKSDRLISDYGLKMRFLDTQYFGGFCQPIHVIASQRHHHGTDFMDRSTKLQYFLPTPWKALGFVTYNLQVEEKDCHMPYCHLAHQSITSFYNFFVCMFILFCFAENNENKRIYKDLFQLF</sequence>
<keyword evidence="2" id="KW-1133">Transmembrane helix</keyword>
<dbReference type="Proteomes" id="UP001054821">
    <property type="component" value="Chromosome 5"/>
</dbReference>
<dbReference type="InterPro" id="IPR044821">
    <property type="entry name" value="At1g28695/At4g15970-like"/>
</dbReference>